<dbReference type="Proteomes" id="UP001558632">
    <property type="component" value="Unassembled WGS sequence"/>
</dbReference>
<keyword evidence="2" id="KW-1185">Reference proteome</keyword>
<reference evidence="1 2" key="1">
    <citation type="submission" date="2024-07" db="EMBL/GenBank/DDBJ databases">
        <title>Enhanced genomic and transcriptomic resources for Trichinella pseudospiralis and T. spiralis underpin the discovery of pronounced molecular differences between stages and species.</title>
        <authorList>
            <person name="Pasi K.K."/>
            <person name="La Rosa G."/>
            <person name="Gomez-Morales M.A."/>
            <person name="Tosini F."/>
            <person name="Sumanam S."/>
            <person name="Young N.D."/>
            <person name="Chang B.C."/>
            <person name="Robin G.B."/>
        </authorList>
    </citation>
    <scope>NUCLEOTIDE SEQUENCE [LARGE SCALE GENOMIC DNA]</scope>
    <source>
        <strain evidence="1">ISS534</strain>
    </source>
</reference>
<evidence type="ECO:0000313" key="2">
    <source>
        <dbReference type="Proteomes" id="UP001558632"/>
    </source>
</evidence>
<comment type="caution">
    <text evidence="1">The sequence shown here is derived from an EMBL/GenBank/DDBJ whole genome shotgun (WGS) entry which is preliminary data.</text>
</comment>
<proteinExistence type="predicted"/>
<protein>
    <submittedName>
        <fullName evidence="1">Protein apterous</fullName>
    </submittedName>
</protein>
<sequence length="75" mass="8586">MVTLSQTGRREYGEKLKFAVLIVYRRCCLLAKNTKTLVMKQRGLFLHINKVMASWNCVALVSKPTGRRVVRSLTC</sequence>
<accession>A0ABR3KDL4</accession>
<dbReference type="EMBL" id="JBEUSY010000399">
    <property type="protein sequence ID" value="KAL1234971.1"/>
    <property type="molecule type" value="Genomic_DNA"/>
</dbReference>
<gene>
    <name evidence="1" type="ORF">TSPI_00868</name>
</gene>
<name>A0ABR3KDL4_TRISP</name>
<evidence type="ECO:0000313" key="1">
    <source>
        <dbReference type="EMBL" id="KAL1234971.1"/>
    </source>
</evidence>
<organism evidence="1 2">
    <name type="scientific">Trichinella spiralis</name>
    <name type="common">Trichina worm</name>
    <dbReference type="NCBI Taxonomy" id="6334"/>
    <lineage>
        <taxon>Eukaryota</taxon>
        <taxon>Metazoa</taxon>
        <taxon>Ecdysozoa</taxon>
        <taxon>Nematoda</taxon>
        <taxon>Enoplea</taxon>
        <taxon>Dorylaimia</taxon>
        <taxon>Trichinellida</taxon>
        <taxon>Trichinellidae</taxon>
        <taxon>Trichinella</taxon>
    </lineage>
</organism>